<dbReference type="PROSITE" id="PS51435">
    <property type="entry name" value="AP_NUCLEASE_F1_4"/>
    <property type="match status" value="1"/>
</dbReference>
<feature type="binding site" evidence="7">
    <location>
        <position position="147"/>
    </location>
    <ligand>
        <name>Mg(2+)</name>
        <dbReference type="ChEBI" id="CHEBI:18420"/>
        <label>1</label>
    </ligand>
</feature>
<dbReference type="PROSITE" id="PS50800">
    <property type="entry name" value="SAP"/>
    <property type="match status" value="1"/>
</dbReference>
<dbReference type="PANTHER" id="PTHR22748:SF6">
    <property type="entry name" value="DNA-(APURINIC OR APYRIMIDINIC SITE) ENDONUCLEASE"/>
    <property type="match status" value="1"/>
</dbReference>
<feature type="binding site" evidence="7">
    <location>
        <position position="389"/>
    </location>
    <ligand>
        <name>Mg(2+)</name>
        <dbReference type="ChEBI" id="CHEBI:18420"/>
        <label>1</label>
    </ligand>
</feature>
<dbReference type="InterPro" id="IPR004808">
    <property type="entry name" value="AP_endonuc_1"/>
</dbReference>
<dbReference type="SUPFAM" id="SSF68906">
    <property type="entry name" value="SAP domain"/>
    <property type="match status" value="1"/>
</dbReference>
<feature type="compositionally biased region" description="Pro residues" evidence="10">
    <location>
        <begin position="80"/>
        <end position="100"/>
    </location>
</feature>
<keyword evidence="4" id="KW-0378">Hydrolase</keyword>
<reference evidence="12 13" key="1">
    <citation type="journal article" date="2024" name="Science">
        <title>Giant polyketide synthase enzymes in the biosynthesis of giant marine polyether toxins.</title>
        <authorList>
            <person name="Fallon T.R."/>
            <person name="Shende V.V."/>
            <person name="Wierzbicki I.H."/>
            <person name="Pendleton A.L."/>
            <person name="Watervoot N.F."/>
            <person name="Auber R.P."/>
            <person name="Gonzalez D.J."/>
            <person name="Wisecaver J.H."/>
            <person name="Moore B.S."/>
        </authorList>
    </citation>
    <scope>NUCLEOTIDE SEQUENCE [LARGE SCALE GENOMIC DNA]</scope>
    <source>
        <strain evidence="12 13">12B1</strain>
    </source>
</reference>
<dbReference type="Proteomes" id="UP001515480">
    <property type="component" value="Unassembled WGS sequence"/>
</dbReference>
<evidence type="ECO:0000256" key="9">
    <source>
        <dbReference type="RuleBase" id="RU362131"/>
    </source>
</evidence>
<dbReference type="InterPro" id="IPR003034">
    <property type="entry name" value="SAP_dom"/>
</dbReference>
<sequence length="401" mass="44045">MKPPWRLLLLAPPLRLPIRPFRMALPPPPPPSEPDPQLLAALQSLTIPLLQQRLRARNLRVSGRKDELIRRLATAGEEPALPPPPPAAEPIPRDSTPPPPREGHGGTLRLASWNVAGLRGLLKRQEGVRTLRALLEDEAVDVLLLQETKLQEHHVAEAEAALLGAAARGEAWRAAWACSTARKGYAGVCTMWRAERHGGARAVCAPWPVDEAEEAGREGRTLLLQLPLPSGTLGVVNVYTPNAGAELGRLAYRTEKDGWDCKFARAVEREAGRIGGRVVVGGDLNVAAEDIDFWNPADPRTRKQEGPPRAAGTTPEERESFRGLLRVAQDSFRLLHPDAAGQYTYWSQRARNRPRNRGLRIDYFLTSTSLPKGAIVNSQILHSLNGSDHCPILLELDLSML</sequence>
<evidence type="ECO:0000256" key="10">
    <source>
        <dbReference type="SAM" id="MobiDB-lite"/>
    </source>
</evidence>
<protein>
    <recommendedName>
        <fullName evidence="9">DNA-(apurinic or apyrimidinic site) endonuclease</fullName>
        <ecNumber evidence="9">3.1.-.-</ecNumber>
    </recommendedName>
</protein>
<evidence type="ECO:0000256" key="7">
    <source>
        <dbReference type="PIRSR" id="PIRSR604808-2"/>
    </source>
</evidence>
<dbReference type="SMART" id="SM00513">
    <property type="entry name" value="SAP"/>
    <property type="match status" value="1"/>
</dbReference>
<dbReference type="InterPro" id="IPR020848">
    <property type="entry name" value="AP_endonuclease_F1_CS"/>
</dbReference>
<accession>A0AB34JNB7</accession>
<comment type="caution">
    <text evidence="12">The sequence shown here is derived from an EMBL/GenBank/DDBJ whole genome shotgun (WGS) entry which is preliminary data.</text>
</comment>
<feature type="region of interest" description="Disordered" evidence="10">
    <location>
        <begin position="295"/>
        <end position="319"/>
    </location>
</feature>
<evidence type="ECO:0000313" key="13">
    <source>
        <dbReference type="Proteomes" id="UP001515480"/>
    </source>
</evidence>
<organism evidence="12 13">
    <name type="scientific">Prymnesium parvum</name>
    <name type="common">Toxic golden alga</name>
    <dbReference type="NCBI Taxonomy" id="97485"/>
    <lineage>
        <taxon>Eukaryota</taxon>
        <taxon>Haptista</taxon>
        <taxon>Haptophyta</taxon>
        <taxon>Prymnesiophyceae</taxon>
        <taxon>Prymnesiales</taxon>
        <taxon>Prymnesiaceae</taxon>
        <taxon>Prymnesium</taxon>
    </lineage>
</organism>
<evidence type="ECO:0000256" key="8">
    <source>
        <dbReference type="PIRSR" id="PIRSR604808-3"/>
    </source>
</evidence>
<dbReference type="GO" id="GO:0005634">
    <property type="term" value="C:nucleus"/>
    <property type="evidence" value="ECO:0007669"/>
    <property type="project" value="TreeGrafter"/>
</dbReference>
<dbReference type="GO" id="GO:0006284">
    <property type="term" value="P:base-excision repair"/>
    <property type="evidence" value="ECO:0007669"/>
    <property type="project" value="TreeGrafter"/>
</dbReference>
<dbReference type="GO" id="GO:0008081">
    <property type="term" value="F:phosphoric diester hydrolase activity"/>
    <property type="evidence" value="ECO:0007669"/>
    <property type="project" value="TreeGrafter"/>
</dbReference>
<evidence type="ECO:0000256" key="2">
    <source>
        <dbReference type="ARBA" id="ARBA00007092"/>
    </source>
</evidence>
<dbReference type="EC" id="3.1.-.-" evidence="9"/>
<dbReference type="EMBL" id="JBGBPQ010000006">
    <property type="protein sequence ID" value="KAL1523278.1"/>
    <property type="molecule type" value="Genomic_DNA"/>
</dbReference>
<dbReference type="InterPro" id="IPR036361">
    <property type="entry name" value="SAP_dom_sf"/>
</dbReference>
<dbReference type="NCBIfam" id="TIGR00633">
    <property type="entry name" value="xth"/>
    <property type="match status" value="1"/>
</dbReference>
<keyword evidence="13" id="KW-1185">Reference proteome</keyword>
<dbReference type="Gene3D" id="3.60.10.10">
    <property type="entry name" value="Endonuclease/exonuclease/phosphatase"/>
    <property type="match status" value="1"/>
</dbReference>
<feature type="domain" description="SAP" evidence="11">
    <location>
        <begin position="42"/>
        <end position="76"/>
    </location>
</feature>
<evidence type="ECO:0000256" key="3">
    <source>
        <dbReference type="ARBA" id="ARBA00022723"/>
    </source>
</evidence>
<comment type="cofactor">
    <cofactor evidence="1">
        <name>Mn(2+)</name>
        <dbReference type="ChEBI" id="CHEBI:29035"/>
    </cofactor>
</comment>
<evidence type="ECO:0000256" key="4">
    <source>
        <dbReference type="ARBA" id="ARBA00022801"/>
    </source>
</evidence>
<feature type="site" description="Interaction with DNA substrate" evidence="8">
    <location>
        <position position="389"/>
    </location>
</feature>
<dbReference type="GO" id="GO:0003677">
    <property type="term" value="F:DNA binding"/>
    <property type="evidence" value="ECO:0007669"/>
    <property type="project" value="InterPro"/>
</dbReference>
<dbReference type="Pfam" id="PF02037">
    <property type="entry name" value="SAP"/>
    <property type="match status" value="1"/>
</dbReference>
<comment type="cofactor">
    <cofactor evidence="7 9">
        <name>Mg(2+)</name>
        <dbReference type="ChEBI" id="CHEBI:18420"/>
    </cofactor>
    <cofactor evidence="7 9">
        <name>Mn(2+)</name>
        <dbReference type="ChEBI" id="CHEBI:29035"/>
    </cofactor>
    <text evidence="7 9">Probably binds two magnesium or manganese ions per subunit.</text>
</comment>
<evidence type="ECO:0000256" key="6">
    <source>
        <dbReference type="PIRSR" id="PIRSR604808-1"/>
    </source>
</evidence>
<dbReference type="InterPro" id="IPR036691">
    <property type="entry name" value="Endo/exonu/phosph_ase_sf"/>
</dbReference>
<name>A0AB34JNB7_PRYPA</name>
<evidence type="ECO:0000259" key="11">
    <source>
        <dbReference type="PROSITE" id="PS50800"/>
    </source>
</evidence>
<feature type="active site" description="Proton donor/acceptor" evidence="6">
    <location>
        <position position="283"/>
    </location>
</feature>
<keyword evidence="7" id="KW-0464">Manganese</keyword>
<comment type="similarity">
    <text evidence="2 9">Belongs to the DNA repair enzymes AP/ExoA family.</text>
</comment>
<dbReference type="PANTHER" id="PTHR22748">
    <property type="entry name" value="AP ENDONUCLEASE"/>
    <property type="match status" value="1"/>
</dbReference>
<dbReference type="Pfam" id="PF03372">
    <property type="entry name" value="Exo_endo_phos"/>
    <property type="match status" value="1"/>
</dbReference>
<dbReference type="InterPro" id="IPR005135">
    <property type="entry name" value="Endo/exonuclease/phosphatase"/>
</dbReference>
<feature type="binding site" evidence="7">
    <location>
        <position position="285"/>
    </location>
    <ligand>
        <name>Mg(2+)</name>
        <dbReference type="ChEBI" id="CHEBI:18420"/>
        <label>1</label>
    </ligand>
</feature>
<feature type="binding site" evidence="7">
    <location>
        <position position="388"/>
    </location>
    <ligand>
        <name>Mg(2+)</name>
        <dbReference type="ChEBI" id="CHEBI:18420"/>
        <label>1</label>
    </ligand>
</feature>
<evidence type="ECO:0000256" key="5">
    <source>
        <dbReference type="ARBA" id="ARBA00022842"/>
    </source>
</evidence>
<evidence type="ECO:0000256" key="1">
    <source>
        <dbReference type="ARBA" id="ARBA00001936"/>
    </source>
</evidence>
<feature type="active site" description="Proton acceptor" evidence="6">
    <location>
        <position position="389"/>
    </location>
</feature>
<feature type="binding site" evidence="7">
    <location>
        <position position="114"/>
    </location>
    <ligand>
        <name>Mg(2+)</name>
        <dbReference type="ChEBI" id="CHEBI:18420"/>
        <label>1</label>
    </ligand>
</feature>
<feature type="binding site" evidence="7">
    <location>
        <position position="283"/>
    </location>
    <ligand>
        <name>Mg(2+)</name>
        <dbReference type="ChEBI" id="CHEBI:18420"/>
        <label>1</label>
    </ligand>
</feature>
<dbReference type="CDD" id="cd09087">
    <property type="entry name" value="Ape1-like_AP-endo"/>
    <property type="match status" value="1"/>
</dbReference>
<dbReference type="SUPFAM" id="SSF56219">
    <property type="entry name" value="DNase I-like"/>
    <property type="match status" value="1"/>
</dbReference>
<feature type="site" description="Transition state stabilizer" evidence="8">
    <location>
        <position position="285"/>
    </location>
</feature>
<dbReference type="GO" id="GO:0008311">
    <property type="term" value="F:double-stranded DNA 3'-5' DNA exonuclease activity"/>
    <property type="evidence" value="ECO:0007669"/>
    <property type="project" value="TreeGrafter"/>
</dbReference>
<evidence type="ECO:0000313" key="12">
    <source>
        <dbReference type="EMBL" id="KAL1523278.1"/>
    </source>
</evidence>
<keyword evidence="5 7" id="KW-0460">Magnesium</keyword>
<feature type="region of interest" description="Disordered" evidence="10">
    <location>
        <begin position="73"/>
        <end position="106"/>
    </location>
</feature>
<dbReference type="GO" id="GO:0046872">
    <property type="term" value="F:metal ion binding"/>
    <property type="evidence" value="ECO:0007669"/>
    <property type="project" value="UniProtKB-KW"/>
</dbReference>
<dbReference type="Gene3D" id="1.10.720.30">
    <property type="entry name" value="SAP domain"/>
    <property type="match status" value="1"/>
</dbReference>
<gene>
    <name evidence="12" type="ORF">AB1Y20_018228</name>
</gene>
<keyword evidence="9" id="KW-0234">DNA repair</keyword>
<keyword evidence="9" id="KW-0227">DNA damage</keyword>
<keyword evidence="3 7" id="KW-0479">Metal-binding</keyword>
<feature type="active site" evidence="6">
    <location>
        <position position="239"/>
    </location>
</feature>
<dbReference type="PROSITE" id="PS00728">
    <property type="entry name" value="AP_NUCLEASE_F1_3"/>
    <property type="match status" value="1"/>
</dbReference>
<proteinExistence type="inferred from homology"/>
<dbReference type="AlphaFoldDB" id="A0AB34JNB7"/>
<dbReference type="GO" id="GO:0003906">
    <property type="term" value="F:DNA-(apurinic or apyrimidinic site) endonuclease activity"/>
    <property type="evidence" value="ECO:0007669"/>
    <property type="project" value="TreeGrafter"/>
</dbReference>
<feature type="site" description="Important for catalytic activity" evidence="8">
    <location>
        <position position="362"/>
    </location>
</feature>